<name>J9FZY0_9ZZZZ</name>
<reference evidence="1" key="1">
    <citation type="journal article" date="2012" name="PLoS ONE">
        <title>Gene sets for utilization of primary and secondary nutrition supplies in the distal gut of endangered iberian lynx.</title>
        <authorList>
            <person name="Alcaide M."/>
            <person name="Messina E."/>
            <person name="Richter M."/>
            <person name="Bargiela R."/>
            <person name="Peplies J."/>
            <person name="Huws S.A."/>
            <person name="Newbold C.J."/>
            <person name="Golyshin P.N."/>
            <person name="Simon M.A."/>
            <person name="Lopez G."/>
            <person name="Yakimov M.M."/>
            <person name="Ferrer M."/>
        </authorList>
    </citation>
    <scope>NUCLEOTIDE SEQUENCE</scope>
</reference>
<organism evidence="1">
    <name type="scientific">gut metagenome</name>
    <dbReference type="NCBI Taxonomy" id="749906"/>
    <lineage>
        <taxon>unclassified sequences</taxon>
        <taxon>metagenomes</taxon>
        <taxon>organismal metagenomes</taxon>
    </lineage>
</organism>
<evidence type="ECO:0000313" key="1">
    <source>
        <dbReference type="EMBL" id="EJW95082.1"/>
    </source>
</evidence>
<dbReference type="EMBL" id="AMCI01006011">
    <property type="protein sequence ID" value="EJW95082.1"/>
    <property type="molecule type" value="Genomic_DNA"/>
</dbReference>
<gene>
    <name evidence="1" type="ORF">EVA_16812</name>
</gene>
<dbReference type="AlphaFoldDB" id="J9FZY0"/>
<proteinExistence type="predicted"/>
<accession>J9FZY0</accession>
<sequence length="71" mass="7774">MLPIGGGHIRSYTAIMSLPKYGVRKVTASRIVSILARMAFRMAINASLLIRFCNNETSNGVTPARPKAVKR</sequence>
<protein>
    <submittedName>
        <fullName evidence="1">Uncharacterized protein</fullName>
    </submittedName>
</protein>
<comment type="caution">
    <text evidence="1">The sequence shown here is derived from an EMBL/GenBank/DDBJ whole genome shotgun (WGS) entry which is preliminary data.</text>
</comment>